<proteinExistence type="predicted"/>
<accession>F5J2C7</accession>
<comment type="caution">
    <text evidence="1">The sequence shown here is derived from an EMBL/GenBank/DDBJ whole genome shotgun (WGS) entry which is preliminary data.</text>
</comment>
<sequence length="114" mass="13573">MKIKDFDSNILNMSIELTLEWGEHWLAPIQDRIMLKLPSLSLNQADFLDLFSKKVQKDINLFIKQTLEKKRIESEQLKEIVLSYINEKYSWINERNSARLFSQGCYYAWKDGLL</sequence>
<reference evidence="1 2" key="1">
    <citation type="submission" date="2011-04" db="EMBL/GenBank/DDBJ databases">
        <title>The Genome Sequence of Dysgonomonas gadei ATCC BAA-286.</title>
        <authorList>
            <consortium name="The Broad Institute Genome Sequencing Platform"/>
            <person name="Earl A."/>
            <person name="Ward D."/>
            <person name="Feldgarden M."/>
            <person name="Gevers D."/>
            <person name="Pudlo N."/>
            <person name="Martens E."/>
            <person name="Allen-Vercoe E."/>
            <person name="Young S.K."/>
            <person name="Zeng Q."/>
            <person name="Gargeya S."/>
            <person name="Fitzgerald M."/>
            <person name="Haas B."/>
            <person name="Abouelleil A."/>
            <person name="Alvarado L."/>
            <person name="Arachchi H.M."/>
            <person name="Berlin A."/>
            <person name="Brown A."/>
            <person name="Chapman S.B."/>
            <person name="Chen Z."/>
            <person name="Dunbar C."/>
            <person name="Freedman E."/>
            <person name="Gearin G."/>
            <person name="Gellesch M."/>
            <person name="Goldberg J."/>
            <person name="Griggs A."/>
            <person name="Gujja S."/>
            <person name="Heiman D."/>
            <person name="Howarth C."/>
            <person name="Larson L."/>
            <person name="Lui A."/>
            <person name="MacDonald P.J.P."/>
            <person name="Mehta T."/>
            <person name="Montmayeur A."/>
            <person name="Murphy C."/>
            <person name="Neiman D."/>
            <person name="Pearson M."/>
            <person name="Priest M."/>
            <person name="Roberts A."/>
            <person name="Saif S."/>
            <person name="Shea T."/>
            <person name="Shenoy N."/>
            <person name="Sisk P."/>
            <person name="Stolte C."/>
            <person name="Sykes S."/>
            <person name="Yandava C."/>
            <person name="Wortman J."/>
            <person name="Nusbaum C."/>
            <person name="Birren B."/>
        </authorList>
    </citation>
    <scope>NUCLEOTIDE SEQUENCE [LARGE SCALE GENOMIC DNA]</scope>
    <source>
        <strain evidence="1 2">ATCC BAA-286</strain>
    </source>
</reference>
<organism evidence="1 2">
    <name type="scientific">Dysgonomonas gadei ATCC BAA-286</name>
    <dbReference type="NCBI Taxonomy" id="742766"/>
    <lineage>
        <taxon>Bacteria</taxon>
        <taxon>Pseudomonadati</taxon>
        <taxon>Bacteroidota</taxon>
        <taxon>Bacteroidia</taxon>
        <taxon>Bacteroidales</taxon>
        <taxon>Dysgonomonadaceae</taxon>
        <taxon>Dysgonomonas</taxon>
    </lineage>
</organism>
<dbReference type="Proteomes" id="UP000004913">
    <property type="component" value="Unassembled WGS sequence"/>
</dbReference>
<gene>
    <name evidence="1" type="ORF">HMPREF9455_03494</name>
</gene>
<dbReference type="EMBL" id="ADLV01000040">
    <property type="protein sequence ID" value="EGK00162.1"/>
    <property type="molecule type" value="Genomic_DNA"/>
</dbReference>
<evidence type="ECO:0000313" key="2">
    <source>
        <dbReference type="Proteomes" id="UP000004913"/>
    </source>
</evidence>
<evidence type="ECO:0000313" key="1">
    <source>
        <dbReference type="EMBL" id="EGK00162.1"/>
    </source>
</evidence>
<dbReference type="RefSeq" id="WP_006801027.1">
    <property type="nucleotide sequence ID" value="NZ_GL891989.1"/>
</dbReference>
<name>F5J2C7_9BACT</name>
<dbReference type="OrthoDB" id="1261489at2"/>
<dbReference type="AlphaFoldDB" id="F5J2C7"/>
<protein>
    <submittedName>
        <fullName evidence="1">Uncharacterized protein</fullName>
    </submittedName>
</protein>
<dbReference type="HOGENOM" id="CLU_2117149_0_0_10"/>
<keyword evidence="2" id="KW-1185">Reference proteome</keyword>
<dbReference type="eggNOG" id="ENOG5033EX5">
    <property type="taxonomic scope" value="Bacteria"/>
</dbReference>
<dbReference type="STRING" id="742766.HMPREF9455_03494"/>